<accession>A0A9D4YZM0</accession>
<dbReference type="GO" id="GO:0045039">
    <property type="term" value="P:protein insertion into mitochondrial inner membrane"/>
    <property type="evidence" value="ECO:0007669"/>
    <property type="project" value="InterPro"/>
</dbReference>
<evidence type="ECO:0000256" key="4">
    <source>
        <dbReference type="ARBA" id="ARBA00023136"/>
    </source>
</evidence>
<organism evidence="5 6">
    <name type="scientific">Chlorella vulgaris</name>
    <name type="common">Green alga</name>
    <dbReference type="NCBI Taxonomy" id="3077"/>
    <lineage>
        <taxon>Eukaryota</taxon>
        <taxon>Viridiplantae</taxon>
        <taxon>Chlorophyta</taxon>
        <taxon>core chlorophytes</taxon>
        <taxon>Trebouxiophyceae</taxon>
        <taxon>Chlorellales</taxon>
        <taxon>Chlorellaceae</taxon>
        <taxon>Chlorella clade</taxon>
        <taxon>Chlorella</taxon>
    </lineage>
</organism>
<sequence length="263" mass="27436">MAVATPDPLTKIRTFLAEKPAEVQSKVDAWTAKQPVWVEGMVSGIKGSGQGLFLGLVMGAVGKMGSDTAAAGGAAMPPGMLSMGGPLVQARNFMVMTGVNAGVLAVAKRLRGGRDDVNNQIISGFCSGASYSLVSGGMGSRAAVMPGATPPNPLMAAFTAGVVFALFQGGFYKAGEMWGGGPKVADTEYVRVKAMLNALNMGQFEKNVRKGQLTDATIGLWDTAALQEVKIPAGPRLVILDHIETYRHILRPAMPIPKNLPHA</sequence>
<gene>
    <name evidence="5" type="ORF">D9Q98_002972</name>
</gene>
<name>A0A9D4YZM0_CHLVU</name>
<dbReference type="Proteomes" id="UP001055712">
    <property type="component" value="Unassembled WGS sequence"/>
</dbReference>
<dbReference type="PANTHER" id="PTHR14110">
    <property type="entry name" value="MITOCHONDRIAL IMPORT INNER MEMBRANE TRANSLOCASE SUBUNIT TIM22"/>
    <property type="match status" value="1"/>
</dbReference>
<reference evidence="5" key="2">
    <citation type="submission" date="2020-11" db="EMBL/GenBank/DDBJ databases">
        <authorList>
            <person name="Cecchin M."/>
            <person name="Marcolungo L."/>
            <person name="Rossato M."/>
            <person name="Girolomoni L."/>
            <person name="Cosentino E."/>
            <person name="Cuine S."/>
            <person name="Li-Beisson Y."/>
            <person name="Delledonne M."/>
            <person name="Ballottari M."/>
        </authorList>
    </citation>
    <scope>NUCLEOTIDE SEQUENCE</scope>
    <source>
        <strain evidence="5">211/11P</strain>
        <tissue evidence="5">Whole cell</tissue>
    </source>
</reference>
<dbReference type="EMBL" id="SIDB01000003">
    <property type="protein sequence ID" value="KAI3434918.1"/>
    <property type="molecule type" value="Genomic_DNA"/>
</dbReference>
<dbReference type="GO" id="GO:0008320">
    <property type="term" value="F:protein transmembrane transporter activity"/>
    <property type="evidence" value="ECO:0007669"/>
    <property type="project" value="TreeGrafter"/>
</dbReference>
<dbReference type="GO" id="GO:0045036">
    <property type="term" value="P:protein targeting to chloroplast"/>
    <property type="evidence" value="ECO:0007669"/>
    <property type="project" value="TreeGrafter"/>
</dbReference>
<evidence type="ECO:0000313" key="6">
    <source>
        <dbReference type="Proteomes" id="UP001055712"/>
    </source>
</evidence>
<comment type="caution">
    <text evidence="5">The sequence shown here is derived from an EMBL/GenBank/DDBJ whole genome shotgun (WGS) entry which is preliminary data.</text>
</comment>
<evidence type="ECO:0000256" key="3">
    <source>
        <dbReference type="ARBA" id="ARBA00022989"/>
    </source>
</evidence>
<keyword evidence="2" id="KW-0812">Transmembrane</keyword>
<protein>
    <submittedName>
        <fullName evidence="5">Uncharacterized protein</fullName>
    </submittedName>
</protein>
<evidence type="ECO:0000313" key="5">
    <source>
        <dbReference type="EMBL" id="KAI3434918.1"/>
    </source>
</evidence>
<dbReference type="CDD" id="cd09487">
    <property type="entry name" value="SAM_superfamily"/>
    <property type="match status" value="1"/>
</dbReference>
<proteinExistence type="predicted"/>
<comment type="subcellular location">
    <subcellularLocation>
        <location evidence="1">Membrane</location>
        <topology evidence="1">Multi-pass membrane protein</topology>
    </subcellularLocation>
</comment>
<dbReference type="AlphaFoldDB" id="A0A9D4YZM0"/>
<dbReference type="GO" id="GO:0009706">
    <property type="term" value="C:chloroplast inner membrane"/>
    <property type="evidence" value="ECO:0007669"/>
    <property type="project" value="TreeGrafter"/>
</dbReference>
<dbReference type="GO" id="GO:0042721">
    <property type="term" value="C:TIM22 mitochondrial import inner membrane insertion complex"/>
    <property type="evidence" value="ECO:0007669"/>
    <property type="project" value="InterPro"/>
</dbReference>
<reference evidence="5" key="1">
    <citation type="journal article" date="2019" name="Plant J.">
        <title>Chlorella vulgaris genome assembly and annotation reveals the molecular basis for metabolic acclimation to high light conditions.</title>
        <authorList>
            <person name="Cecchin M."/>
            <person name="Marcolungo L."/>
            <person name="Rossato M."/>
            <person name="Girolomoni L."/>
            <person name="Cosentino E."/>
            <person name="Cuine S."/>
            <person name="Li-Beisson Y."/>
            <person name="Delledonne M."/>
            <person name="Ballottari M."/>
        </authorList>
    </citation>
    <scope>NUCLEOTIDE SEQUENCE</scope>
    <source>
        <strain evidence="5">211/11P</strain>
    </source>
</reference>
<dbReference type="InterPro" id="IPR039175">
    <property type="entry name" value="TIM22"/>
</dbReference>
<keyword evidence="4" id="KW-0472">Membrane</keyword>
<keyword evidence="6" id="KW-1185">Reference proteome</keyword>
<evidence type="ECO:0000256" key="1">
    <source>
        <dbReference type="ARBA" id="ARBA00004141"/>
    </source>
</evidence>
<evidence type="ECO:0000256" key="2">
    <source>
        <dbReference type="ARBA" id="ARBA00022692"/>
    </source>
</evidence>
<dbReference type="PANTHER" id="PTHR14110:SF6">
    <property type="entry name" value="OS04G0405100 PROTEIN"/>
    <property type="match status" value="1"/>
</dbReference>
<dbReference type="OrthoDB" id="507126at2759"/>
<keyword evidence="3" id="KW-1133">Transmembrane helix</keyword>